<organism evidence="2 3">
    <name type="scientific">Hyalangium minutum</name>
    <dbReference type="NCBI Taxonomy" id="394096"/>
    <lineage>
        <taxon>Bacteria</taxon>
        <taxon>Pseudomonadati</taxon>
        <taxon>Myxococcota</taxon>
        <taxon>Myxococcia</taxon>
        <taxon>Myxococcales</taxon>
        <taxon>Cystobacterineae</taxon>
        <taxon>Archangiaceae</taxon>
        <taxon>Hyalangium</taxon>
    </lineage>
</organism>
<protein>
    <submittedName>
        <fullName evidence="2">Uncharacterized protein</fullName>
    </submittedName>
</protein>
<accession>A0A085WGE0</accession>
<dbReference type="RefSeq" id="WP_157232132.1">
    <property type="nucleotide sequence ID" value="NZ_JMCB01000009.1"/>
</dbReference>
<evidence type="ECO:0000256" key="1">
    <source>
        <dbReference type="SAM" id="MobiDB-lite"/>
    </source>
</evidence>
<proteinExistence type="predicted"/>
<dbReference type="EMBL" id="JMCB01000009">
    <property type="protein sequence ID" value="KFE66753.1"/>
    <property type="molecule type" value="Genomic_DNA"/>
</dbReference>
<dbReference type="OrthoDB" id="9958863at2"/>
<reference evidence="2 3" key="1">
    <citation type="submission" date="2014-04" db="EMBL/GenBank/DDBJ databases">
        <title>Genome assembly of Hyalangium minutum DSM 14724.</title>
        <authorList>
            <person name="Sharma G."/>
            <person name="Subramanian S."/>
        </authorList>
    </citation>
    <scope>NUCLEOTIDE SEQUENCE [LARGE SCALE GENOMIC DNA]</scope>
    <source>
        <strain evidence="2 3">DSM 14724</strain>
    </source>
</reference>
<feature type="compositionally biased region" description="Polar residues" evidence="1">
    <location>
        <begin position="13"/>
        <end position="22"/>
    </location>
</feature>
<evidence type="ECO:0000313" key="3">
    <source>
        <dbReference type="Proteomes" id="UP000028725"/>
    </source>
</evidence>
<feature type="region of interest" description="Disordered" evidence="1">
    <location>
        <begin position="1"/>
        <end position="22"/>
    </location>
</feature>
<sequence length="49" mass="5281">MTGVLAGCRTHNGDGSEQTNWYYTGGKYKTEADVKEECASGQDVQAPEP</sequence>
<dbReference type="Proteomes" id="UP000028725">
    <property type="component" value="Unassembled WGS sequence"/>
</dbReference>
<dbReference type="STRING" id="394096.DB31_8967"/>
<comment type="caution">
    <text evidence="2">The sequence shown here is derived from an EMBL/GenBank/DDBJ whole genome shotgun (WGS) entry which is preliminary data.</text>
</comment>
<name>A0A085WGE0_9BACT</name>
<evidence type="ECO:0000313" key="2">
    <source>
        <dbReference type="EMBL" id="KFE66753.1"/>
    </source>
</evidence>
<gene>
    <name evidence="2" type="ORF">DB31_8967</name>
</gene>
<keyword evidence="3" id="KW-1185">Reference proteome</keyword>
<dbReference type="AlphaFoldDB" id="A0A085WGE0"/>